<dbReference type="RefSeq" id="WP_007310279.1">
    <property type="nucleotide sequence ID" value="NZ_AESD01000301.1"/>
</dbReference>
<evidence type="ECO:0000256" key="1">
    <source>
        <dbReference type="ARBA" id="ARBA00011900"/>
    </source>
</evidence>
<dbReference type="GeneID" id="88765687"/>
<dbReference type="Pfam" id="PF20473">
    <property type="entry name" value="MmeI_Mtase"/>
    <property type="match status" value="1"/>
</dbReference>
<protein>
    <recommendedName>
        <fullName evidence="1">site-specific DNA-methyltransferase (adenine-specific)</fullName>
        <ecNumber evidence="1">2.1.1.72</ecNumber>
    </recommendedName>
</protein>
<evidence type="ECO:0000259" key="6">
    <source>
        <dbReference type="Pfam" id="PF20465"/>
    </source>
</evidence>
<dbReference type="PRINTS" id="PR00507">
    <property type="entry name" value="N12N6MTFRASE"/>
</dbReference>
<evidence type="ECO:0000256" key="4">
    <source>
        <dbReference type="ARBA" id="ARBA00047942"/>
    </source>
</evidence>
<feature type="domain" description="MmeI-like N-terminal" evidence="5">
    <location>
        <begin position="10"/>
        <end position="180"/>
    </location>
</feature>
<dbReference type="SUPFAM" id="SSF53335">
    <property type="entry name" value="S-adenosyl-L-methionine-dependent methyltransferases"/>
    <property type="match status" value="1"/>
</dbReference>
<dbReference type="Pfam" id="PF20465">
    <property type="entry name" value="MmeI_hel"/>
    <property type="match status" value="1"/>
</dbReference>
<dbReference type="GO" id="GO:0032259">
    <property type="term" value="P:methylation"/>
    <property type="evidence" value="ECO:0007669"/>
    <property type="project" value="UniProtKB-KW"/>
</dbReference>
<keyword evidence="3" id="KW-0808">Transferase</keyword>
<sequence>MSSATLKSLEQFIEFCRKHIKGKERKEAQIFLDRFFQAFGYEGVLEAGGSYEEPIKKGSKKGGTGFADLVWKPRVLIEMKKRGESLDKHYSQAFDYWTRLVPDRPRYVILCNFDEFWIFDFNLQIDEPVDKVAVSELKNRASAFNFMELGNRTPVFKNNQVEVTEKAARRMGELFKMLQKRRRKDNFSELQAQRFILQCVLAMFAQDRGLLPRDLFLRCVKDCLKGASSYDVLGGLFREMNQQGKTPAGQYQGVDYFNGGLFSQIQAIELKRQELELLETASLQNWNKIRPAIFGNLFEGTVNEDERHAYGIYYTSEADIMKIIRPTISRYWEDKIEAAKNIGELNQLQLELQQYKVLDPACGSGNFLYVAYQELKRIEQLLLNKIYQRRKSKNEQMIMGFVTLKQFYGMDINPFAVELARVTLMIARKVAIDKFELTENYLPLDSLDDNILCQDALFNDWVKADAIIGNPPFLGGKHLRINLRDDYVDKVFNKYSKVKDSVDFCAYWFRVAHENIEQKGRAGLVATNSISQGKSRVAALDYITQNGGHIHDAISSKPWSGEANVHVSIVNWCKQQPEQYYLDDNQVSQINSSLQTHIDVSIAKTLKANKNKSFQGVIPVGKGFYIDSSQAEKWIKIDAKNKEVLKLSCSADDLTSKPHGKASRWIIDFNDMSLEDASDYSLPFEHLKLTVKPERDKNRRKTTRLNWWKFGEKRPAMREAIKDLSFYFSVPRHSKWFIFLPVKKYNLPADSTTVVISDDFYILGILTSKVHRLWIQAKKSTLEDRTRYVHTKCFETFPFPQNPTSETVDSIRKIMTQLHEYRTQQMEKKQWGITKLYNAFFNEPSSQLYQLHQQLDNVVMEAYQFNPYDDILEQLLTLNLALAEKENKGESIIGPWYSNK</sequence>
<keyword evidence="2 9" id="KW-0489">Methyltransferase</keyword>
<dbReference type="GO" id="GO:0009007">
    <property type="term" value="F:site-specific DNA-methyltransferase (adenine-specific) activity"/>
    <property type="evidence" value="ECO:0007669"/>
    <property type="project" value="UniProtKB-EC"/>
</dbReference>
<comment type="caution">
    <text evidence="9">The sequence shown here is derived from an EMBL/GenBank/DDBJ whole genome shotgun (WGS) entry which is preliminary data.</text>
</comment>
<dbReference type="PATRIC" id="fig|423471.3.peg.1827"/>
<dbReference type="PANTHER" id="PTHR33841">
    <property type="entry name" value="DNA METHYLTRANSFERASE YEEA-RELATED"/>
    <property type="match status" value="1"/>
</dbReference>
<feature type="domain" description="MmeI-like target recognition" evidence="7">
    <location>
        <begin position="614"/>
        <end position="801"/>
    </location>
</feature>
<dbReference type="EC" id="2.1.1.72" evidence="1"/>
<proteinExistence type="predicted"/>
<name>G5J375_CROWT</name>
<gene>
    <name evidence="9" type="ORF">CWATWH0003_1953</name>
</gene>
<dbReference type="AlphaFoldDB" id="G5J375"/>
<dbReference type="PANTHER" id="PTHR33841:SF1">
    <property type="entry name" value="DNA METHYLTRANSFERASE A"/>
    <property type="match status" value="1"/>
</dbReference>
<dbReference type="Proteomes" id="UP000003477">
    <property type="component" value="Unassembled WGS sequence"/>
</dbReference>
<reference evidence="9 10" key="1">
    <citation type="journal article" date="2011" name="Front. Microbiol.">
        <title>Two Strains of Crocosphaera watsonii with Highly Conserved Genomes are Distinguished by Strain-Specific Features.</title>
        <authorList>
            <person name="Bench S.R."/>
            <person name="Ilikchyan I.N."/>
            <person name="Tripp H.J."/>
            <person name="Zehr J.P."/>
        </authorList>
    </citation>
    <scope>NUCLEOTIDE SEQUENCE [LARGE SCALE GENOMIC DNA]</scope>
    <source>
        <strain evidence="9 10">WH 0003</strain>
    </source>
</reference>
<evidence type="ECO:0000256" key="2">
    <source>
        <dbReference type="ARBA" id="ARBA00022603"/>
    </source>
</evidence>
<dbReference type="InterPro" id="IPR046817">
    <property type="entry name" value="MmeI_N"/>
</dbReference>
<dbReference type="InterPro" id="IPR002052">
    <property type="entry name" value="DNA_methylase_N6_adenine_CS"/>
</dbReference>
<dbReference type="InterPro" id="IPR046820">
    <property type="entry name" value="MmeI_TRD"/>
</dbReference>
<evidence type="ECO:0000313" key="9">
    <source>
        <dbReference type="EMBL" id="EHJ13369.1"/>
    </source>
</evidence>
<comment type="catalytic activity">
    <reaction evidence="4">
        <text>a 2'-deoxyadenosine in DNA + S-adenosyl-L-methionine = an N(6)-methyl-2'-deoxyadenosine in DNA + S-adenosyl-L-homocysteine + H(+)</text>
        <dbReference type="Rhea" id="RHEA:15197"/>
        <dbReference type="Rhea" id="RHEA-COMP:12418"/>
        <dbReference type="Rhea" id="RHEA-COMP:12419"/>
        <dbReference type="ChEBI" id="CHEBI:15378"/>
        <dbReference type="ChEBI" id="CHEBI:57856"/>
        <dbReference type="ChEBI" id="CHEBI:59789"/>
        <dbReference type="ChEBI" id="CHEBI:90615"/>
        <dbReference type="ChEBI" id="CHEBI:90616"/>
        <dbReference type="EC" id="2.1.1.72"/>
    </reaction>
</comment>
<dbReference type="InterPro" id="IPR050953">
    <property type="entry name" value="N4_N6_ade-DNA_methylase"/>
</dbReference>
<dbReference type="InterPro" id="IPR029063">
    <property type="entry name" value="SAM-dependent_MTases_sf"/>
</dbReference>
<dbReference type="Gene3D" id="3.40.50.150">
    <property type="entry name" value="Vaccinia Virus protein VP39"/>
    <property type="match status" value="1"/>
</dbReference>
<dbReference type="EMBL" id="AESD01000301">
    <property type="protein sequence ID" value="EHJ13369.1"/>
    <property type="molecule type" value="Genomic_DNA"/>
</dbReference>
<feature type="domain" description="MmeI-like DNA-methyltransferase" evidence="8">
    <location>
        <begin position="338"/>
        <end position="576"/>
    </location>
</feature>
<dbReference type="PROSITE" id="PS00092">
    <property type="entry name" value="N6_MTASE"/>
    <property type="match status" value="1"/>
</dbReference>
<dbReference type="InterPro" id="IPR046819">
    <property type="entry name" value="MmeI_hel"/>
</dbReference>
<feature type="domain" description="MmeI-like helicase spacer" evidence="6">
    <location>
        <begin position="192"/>
        <end position="262"/>
    </location>
</feature>
<dbReference type="InterPro" id="IPR046816">
    <property type="entry name" value="MmeI_Mtase"/>
</dbReference>
<dbReference type="Pfam" id="PF20464">
    <property type="entry name" value="MmeI_N"/>
    <property type="match status" value="1"/>
</dbReference>
<evidence type="ECO:0000313" key="10">
    <source>
        <dbReference type="Proteomes" id="UP000003477"/>
    </source>
</evidence>
<evidence type="ECO:0000256" key="3">
    <source>
        <dbReference type="ARBA" id="ARBA00022679"/>
    </source>
</evidence>
<accession>G5J375</accession>
<organism evidence="9 10">
    <name type="scientific">Crocosphaera watsonii WH 0003</name>
    <dbReference type="NCBI Taxonomy" id="423471"/>
    <lineage>
        <taxon>Bacteria</taxon>
        <taxon>Bacillati</taxon>
        <taxon>Cyanobacteriota</taxon>
        <taxon>Cyanophyceae</taxon>
        <taxon>Oscillatoriophycideae</taxon>
        <taxon>Chroococcales</taxon>
        <taxon>Aphanothecaceae</taxon>
        <taxon>Crocosphaera</taxon>
    </lineage>
</organism>
<evidence type="ECO:0000259" key="5">
    <source>
        <dbReference type="Pfam" id="PF20464"/>
    </source>
</evidence>
<evidence type="ECO:0000259" key="8">
    <source>
        <dbReference type="Pfam" id="PF20473"/>
    </source>
</evidence>
<dbReference type="Pfam" id="PF20466">
    <property type="entry name" value="MmeI_TRD"/>
    <property type="match status" value="1"/>
</dbReference>
<dbReference type="GO" id="GO:0003676">
    <property type="term" value="F:nucleic acid binding"/>
    <property type="evidence" value="ECO:0007669"/>
    <property type="project" value="InterPro"/>
</dbReference>
<evidence type="ECO:0000259" key="7">
    <source>
        <dbReference type="Pfam" id="PF20466"/>
    </source>
</evidence>